<accession>A0A8J3D9P0</accession>
<dbReference type="AlphaFoldDB" id="A0A8J3D9P0"/>
<dbReference type="Proteomes" id="UP000642829">
    <property type="component" value="Unassembled WGS sequence"/>
</dbReference>
<keyword evidence="2" id="KW-1185">Reference proteome</keyword>
<reference evidence="1" key="1">
    <citation type="journal article" date="2014" name="Int. J. Syst. Evol. Microbiol.">
        <title>Complete genome sequence of Corynebacterium casei LMG S-19264T (=DSM 44701T), isolated from a smear-ripened cheese.</title>
        <authorList>
            <consortium name="US DOE Joint Genome Institute (JGI-PGF)"/>
            <person name="Walter F."/>
            <person name="Albersmeier A."/>
            <person name="Kalinowski J."/>
            <person name="Ruckert C."/>
        </authorList>
    </citation>
    <scope>NUCLEOTIDE SEQUENCE</scope>
    <source>
        <strain evidence="1">KCTC 12870</strain>
    </source>
</reference>
<evidence type="ECO:0000313" key="1">
    <source>
        <dbReference type="EMBL" id="GHB94141.1"/>
    </source>
</evidence>
<protein>
    <recommendedName>
        <fullName evidence="3">Lipoprotein</fullName>
    </recommendedName>
</protein>
<reference evidence="1" key="2">
    <citation type="submission" date="2020-09" db="EMBL/GenBank/DDBJ databases">
        <authorList>
            <person name="Sun Q."/>
            <person name="Kim S."/>
        </authorList>
    </citation>
    <scope>NUCLEOTIDE SEQUENCE</scope>
    <source>
        <strain evidence="1">KCTC 12870</strain>
    </source>
</reference>
<name>A0A8J3D9P0_9BACT</name>
<dbReference type="EMBL" id="BMXG01000003">
    <property type="protein sequence ID" value="GHB94141.1"/>
    <property type="molecule type" value="Genomic_DNA"/>
</dbReference>
<organism evidence="1 2">
    <name type="scientific">Cerasicoccus arenae</name>
    <dbReference type="NCBI Taxonomy" id="424488"/>
    <lineage>
        <taxon>Bacteria</taxon>
        <taxon>Pseudomonadati</taxon>
        <taxon>Verrucomicrobiota</taxon>
        <taxon>Opitutia</taxon>
        <taxon>Puniceicoccales</taxon>
        <taxon>Cerasicoccaceae</taxon>
        <taxon>Cerasicoccus</taxon>
    </lineage>
</organism>
<sequence>MNKIQGITAAGLLLFSCILSGRTQLNYDTLKYDSSPQDQIQIKEVNLLNSDELKIGSIVEGIGTYELESTDKALLGLSITSSEKGGKHCPEAYESQEMANGSGSFRLLREIDRHGSFHLSVYPETQMGHYGQSTTRLYFLELK</sequence>
<evidence type="ECO:0008006" key="3">
    <source>
        <dbReference type="Google" id="ProtNLM"/>
    </source>
</evidence>
<evidence type="ECO:0000313" key="2">
    <source>
        <dbReference type="Proteomes" id="UP000642829"/>
    </source>
</evidence>
<gene>
    <name evidence="1" type="ORF">GCM10007047_07250</name>
</gene>
<proteinExistence type="predicted"/>
<comment type="caution">
    <text evidence="1">The sequence shown here is derived from an EMBL/GenBank/DDBJ whole genome shotgun (WGS) entry which is preliminary data.</text>
</comment>
<dbReference type="PROSITE" id="PS51257">
    <property type="entry name" value="PROKAR_LIPOPROTEIN"/>
    <property type="match status" value="1"/>
</dbReference>